<evidence type="ECO:0000313" key="1">
    <source>
        <dbReference type="EMBL" id="KEQ86218.1"/>
    </source>
</evidence>
<dbReference type="RefSeq" id="XP_029762405.1">
    <property type="nucleotide sequence ID" value="XM_029899141.1"/>
</dbReference>
<protein>
    <submittedName>
        <fullName evidence="1">Uncharacterized protein</fullName>
    </submittedName>
</protein>
<gene>
    <name evidence="1" type="ORF">M438DRAFT_173015</name>
</gene>
<dbReference type="Proteomes" id="UP000030706">
    <property type="component" value="Unassembled WGS sequence"/>
</dbReference>
<dbReference type="GeneID" id="40741447"/>
<organism evidence="1 2">
    <name type="scientific">Aureobasidium pullulans EXF-150</name>
    <dbReference type="NCBI Taxonomy" id="1043002"/>
    <lineage>
        <taxon>Eukaryota</taxon>
        <taxon>Fungi</taxon>
        <taxon>Dikarya</taxon>
        <taxon>Ascomycota</taxon>
        <taxon>Pezizomycotina</taxon>
        <taxon>Dothideomycetes</taxon>
        <taxon>Dothideomycetidae</taxon>
        <taxon>Dothideales</taxon>
        <taxon>Saccotheciaceae</taxon>
        <taxon>Aureobasidium</taxon>
    </lineage>
</organism>
<accession>A0A074XL62</accession>
<evidence type="ECO:0000313" key="2">
    <source>
        <dbReference type="Proteomes" id="UP000030706"/>
    </source>
</evidence>
<proteinExistence type="predicted"/>
<keyword evidence="2" id="KW-1185">Reference proteome</keyword>
<dbReference type="AlphaFoldDB" id="A0A074XL62"/>
<reference evidence="1 2" key="1">
    <citation type="journal article" date="2014" name="BMC Genomics">
        <title>Genome sequencing of four Aureobasidium pullulans varieties: biotechnological potential, stress tolerance, and description of new species.</title>
        <authorList>
            <person name="Gostin Ar C."/>
            <person name="Ohm R.A."/>
            <person name="Kogej T."/>
            <person name="Sonjak S."/>
            <person name="Turk M."/>
            <person name="Zajc J."/>
            <person name="Zalar P."/>
            <person name="Grube M."/>
            <person name="Sun H."/>
            <person name="Han J."/>
            <person name="Sharma A."/>
            <person name="Chiniquy J."/>
            <person name="Ngan C.Y."/>
            <person name="Lipzen A."/>
            <person name="Barry K."/>
            <person name="Grigoriev I.V."/>
            <person name="Gunde-Cimerman N."/>
        </authorList>
    </citation>
    <scope>NUCLEOTIDE SEQUENCE [LARGE SCALE GENOMIC DNA]</scope>
    <source>
        <strain evidence="1 2">EXF-150</strain>
    </source>
</reference>
<name>A0A074XL62_AURPU</name>
<dbReference type="EMBL" id="KL584978">
    <property type="protein sequence ID" value="KEQ86218.1"/>
    <property type="molecule type" value="Genomic_DNA"/>
</dbReference>
<sequence length="184" mass="20458">MRRFIDATVYQHLYPLHRPIRPRSRGRDHAMTTAARKLICSPSINNLATSSSLHATRAPETPPEPEYTQCSIQARLFHVGSARSCCPTSSCSVVFAVSRTTPNLGARNDYESACPMTRPCRLQLLPRILECLQGRGTRRRRRGTILNTGAKTVASANTTQYPSSVSCSTNGRLHAANHTYRHPR</sequence>
<dbReference type="HOGENOM" id="CLU_1467890_0_0_1"/>